<name>A0A917MB26_9FLAO</name>
<feature type="transmembrane region" description="Helical" evidence="1">
    <location>
        <begin position="270"/>
        <end position="286"/>
    </location>
</feature>
<keyword evidence="1" id="KW-1133">Transmembrane helix</keyword>
<dbReference type="GO" id="GO:0008654">
    <property type="term" value="P:phospholipid biosynthetic process"/>
    <property type="evidence" value="ECO:0007669"/>
    <property type="project" value="TreeGrafter"/>
</dbReference>
<dbReference type="AlphaFoldDB" id="A0A917MB26"/>
<comment type="caution">
    <text evidence="3">The sequence shown here is derived from an EMBL/GenBank/DDBJ whole genome shotgun (WGS) entry which is preliminary data.</text>
</comment>
<reference evidence="3" key="1">
    <citation type="journal article" date="2014" name="Int. J. Syst. Evol. Microbiol.">
        <title>Complete genome sequence of Corynebacterium casei LMG S-19264T (=DSM 44701T), isolated from a smear-ripened cheese.</title>
        <authorList>
            <consortium name="US DOE Joint Genome Institute (JGI-PGF)"/>
            <person name="Walter F."/>
            <person name="Albersmeier A."/>
            <person name="Kalinowski J."/>
            <person name="Ruckert C."/>
        </authorList>
    </citation>
    <scope>NUCLEOTIDE SEQUENCE</scope>
    <source>
        <strain evidence="3">CGMCC 1.15763</strain>
    </source>
</reference>
<feature type="domain" description="Phospholipid/glycerol acyltransferase" evidence="2">
    <location>
        <begin position="13"/>
        <end position="140"/>
    </location>
</feature>
<evidence type="ECO:0000313" key="4">
    <source>
        <dbReference type="Proteomes" id="UP000633278"/>
    </source>
</evidence>
<reference evidence="3" key="2">
    <citation type="submission" date="2020-09" db="EMBL/GenBank/DDBJ databases">
        <authorList>
            <person name="Sun Q."/>
            <person name="Zhou Y."/>
        </authorList>
    </citation>
    <scope>NUCLEOTIDE SEQUENCE</scope>
    <source>
        <strain evidence="3">CGMCC 1.15763</strain>
    </source>
</reference>
<dbReference type="GO" id="GO:0004366">
    <property type="term" value="F:glycerol-3-phosphate O-acyltransferase activity"/>
    <property type="evidence" value="ECO:0007669"/>
    <property type="project" value="TreeGrafter"/>
</dbReference>
<keyword evidence="1" id="KW-0472">Membrane</keyword>
<protein>
    <recommendedName>
        <fullName evidence="2">Phospholipid/glycerol acyltransferase domain-containing protein</fullName>
    </recommendedName>
</protein>
<dbReference type="PANTHER" id="PTHR31605">
    <property type="entry name" value="GLYCEROL-3-PHOSPHATE O-ACYLTRANSFERASE 1"/>
    <property type="match status" value="1"/>
</dbReference>
<dbReference type="SMART" id="SM00563">
    <property type="entry name" value="PlsC"/>
    <property type="match status" value="1"/>
</dbReference>
<dbReference type="InterPro" id="IPR052744">
    <property type="entry name" value="GPAT/DAPAT"/>
</dbReference>
<evidence type="ECO:0000259" key="2">
    <source>
        <dbReference type="SMART" id="SM00563"/>
    </source>
</evidence>
<feature type="transmembrane region" description="Helical" evidence="1">
    <location>
        <begin position="292"/>
        <end position="314"/>
    </location>
</feature>
<dbReference type="InterPro" id="IPR002123">
    <property type="entry name" value="Plipid/glycerol_acylTrfase"/>
</dbReference>
<dbReference type="SUPFAM" id="SSF69593">
    <property type="entry name" value="Glycerol-3-phosphate (1)-acyltransferase"/>
    <property type="match status" value="1"/>
</dbReference>
<accession>A0A917MB26</accession>
<dbReference type="PANTHER" id="PTHR31605:SF0">
    <property type="entry name" value="GLYCEROL-3-PHOSPHATE O-ACYLTRANSFERASE 1"/>
    <property type="match status" value="1"/>
</dbReference>
<sequence length="323" mass="36982">MHGSENVPKKGAVLFAVNHPNGLLDPLVVATHSPRISHFLVRAAVFKKPLVKKFLATLNLMPIYRIRDGRNELSKNTAVFNECFEILKNKQALMIFPEGSHDKRRTIRPISKGFTRIVFGALEKYPTLKIQIVPVGLTYQKAGDYPSKIALHFGKPILANDYFNQKTPLDLKQIDLLKKAVRGQLKKLSVHISADENYEKTLQTAHKHHVDFTQVQLLNKALEKNTFTALKKEKNLLLPLYYLLAANSILPLLVWRIIRKKIDEIEFIDTFRFALMMTIFPIFYLLQTSLVWVFWSAEIAIYYLLISLVLGLIYTKTAPTPAE</sequence>
<evidence type="ECO:0000256" key="1">
    <source>
        <dbReference type="SAM" id="Phobius"/>
    </source>
</evidence>
<dbReference type="GO" id="GO:0016287">
    <property type="term" value="F:glycerone-phosphate O-acyltransferase activity"/>
    <property type="evidence" value="ECO:0007669"/>
    <property type="project" value="TreeGrafter"/>
</dbReference>
<evidence type="ECO:0000313" key="3">
    <source>
        <dbReference type="EMBL" id="GGG89017.1"/>
    </source>
</evidence>
<feature type="transmembrane region" description="Helical" evidence="1">
    <location>
        <begin position="240"/>
        <end position="258"/>
    </location>
</feature>
<keyword evidence="1" id="KW-0812">Transmembrane</keyword>
<organism evidence="3 4">
    <name type="scientific">Polaribacter pacificus</name>
    <dbReference type="NCBI Taxonomy" id="1775173"/>
    <lineage>
        <taxon>Bacteria</taxon>
        <taxon>Pseudomonadati</taxon>
        <taxon>Bacteroidota</taxon>
        <taxon>Flavobacteriia</taxon>
        <taxon>Flavobacteriales</taxon>
        <taxon>Flavobacteriaceae</taxon>
    </lineage>
</organism>
<proteinExistence type="predicted"/>
<dbReference type="Pfam" id="PF01553">
    <property type="entry name" value="Acyltransferase"/>
    <property type="match status" value="1"/>
</dbReference>
<dbReference type="Proteomes" id="UP000633278">
    <property type="component" value="Unassembled WGS sequence"/>
</dbReference>
<keyword evidence="4" id="KW-1185">Reference proteome</keyword>
<gene>
    <name evidence="3" type="ORF">GCM10011416_01770</name>
</gene>
<dbReference type="EMBL" id="BMJW01000001">
    <property type="protein sequence ID" value="GGG89017.1"/>
    <property type="molecule type" value="Genomic_DNA"/>
</dbReference>